<feature type="transmembrane region" description="Helical" evidence="2">
    <location>
        <begin position="176"/>
        <end position="198"/>
    </location>
</feature>
<evidence type="ECO:0000256" key="1">
    <source>
        <dbReference type="SAM" id="MobiDB-lite"/>
    </source>
</evidence>
<keyword evidence="2" id="KW-0812">Transmembrane</keyword>
<keyword evidence="2" id="KW-1133">Transmembrane helix</keyword>
<evidence type="ECO:0000256" key="2">
    <source>
        <dbReference type="SAM" id="Phobius"/>
    </source>
</evidence>
<gene>
    <name evidence="3" type="ORF">ACFOVU_21810</name>
</gene>
<proteinExistence type="predicted"/>
<accession>A0ABV8FUQ1</accession>
<dbReference type="RefSeq" id="WP_378536539.1">
    <property type="nucleotide sequence ID" value="NZ_JBHSBH010000014.1"/>
</dbReference>
<feature type="compositionally biased region" description="Acidic residues" evidence="1">
    <location>
        <begin position="48"/>
        <end position="63"/>
    </location>
</feature>
<dbReference type="EMBL" id="JBHSBH010000014">
    <property type="protein sequence ID" value="MFC3998576.1"/>
    <property type="molecule type" value="Genomic_DNA"/>
</dbReference>
<feature type="compositionally biased region" description="Low complexity" evidence="1">
    <location>
        <begin position="102"/>
        <end position="121"/>
    </location>
</feature>
<evidence type="ECO:0000313" key="3">
    <source>
        <dbReference type="EMBL" id="MFC3998576.1"/>
    </source>
</evidence>
<dbReference type="Proteomes" id="UP001595847">
    <property type="component" value="Unassembled WGS sequence"/>
</dbReference>
<organism evidence="3 4">
    <name type="scientific">Nocardiopsis sediminis</name>
    <dbReference type="NCBI Taxonomy" id="1778267"/>
    <lineage>
        <taxon>Bacteria</taxon>
        <taxon>Bacillati</taxon>
        <taxon>Actinomycetota</taxon>
        <taxon>Actinomycetes</taxon>
        <taxon>Streptosporangiales</taxon>
        <taxon>Nocardiopsidaceae</taxon>
        <taxon>Nocardiopsis</taxon>
    </lineage>
</organism>
<evidence type="ECO:0000313" key="4">
    <source>
        <dbReference type="Proteomes" id="UP001595847"/>
    </source>
</evidence>
<keyword evidence="4" id="KW-1185">Reference proteome</keyword>
<protein>
    <submittedName>
        <fullName evidence="3">Uncharacterized protein</fullName>
    </submittedName>
</protein>
<feature type="region of interest" description="Disordered" evidence="1">
    <location>
        <begin position="1"/>
        <end position="132"/>
    </location>
</feature>
<feature type="compositionally biased region" description="Basic residues" evidence="1">
    <location>
        <begin position="81"/>
        <end position="101"/>
    </location>
</feature>
<sequence>MSRSDSAGRAGRRRSRRGRPDRDRRDDHVRDPGPDDYDAYDDRHGDGYDGDDTYDDAPYEDAGGDPGYDTGAMESADPGPRRGRSGRRRGGKAKSKGKVKAKAAAGAAGAKTGSGAAADPAGRGRRGSRAVRAAGGIDPVSRFSASALRRVTVLGDRPSQVVYNLAEQSRRKRGTAVLGTLLGLCGTALIALLGVLVYQLVLVPGGVAGSGSSAIIEPPEGHSTLLPEVYQGQEEDAEVFAPIAERPGDAEVMNQEQVFAPAEKLELGDYQLALKNSEASEACTSMVWGEELAQALADNGCLSAARGVYQDTDQEYVAQFTLFDLTDSEAAGRVAVALDPTDATVEPGFVLPMDDEIEGLHSGYSQATTQVMGHYLAVYWVARSDGGAPGDDETMATLNVVAMNASVWVYQQVGQAQDEQEG</sequence>
<reference evidence="4" key="1">
    <citation type="journal article" date="2019" name="Int. J. Syst. Evol. Microbiol.">
        <title>The Global Catalogue of Microorganisms (GCM) 10K type strain sequencing project: providing services to taxonomists for standard genome sequencing and annotation.</title>
        <authorList>
            <consortium name="The Broad Institute Genomics Platform"/>
            <consortium name="The Broad Institute Genome Sequencing Center for Infectious Disease"/>
            <person name="Wu L."/>
            <person name="Ma J."/>
        </authorList>
    </citation>
    <scope>NUCLEOTIDE SEQUENCE [LARGE SCALE GENOMIC DNA]</scope>
    <source>
        <strain evidence="4">TBRC 1826</strain>
    </source>
</reference>
<feature type="compositionally biased region" description="Basic and acidic residues" evidence="1">
    <location>
        <begin position="18"/>
        <end position="33"/>
    </location>
</feature>
<comment type="caution">
    <text evidence="3">The sequence shown here is derived from an EMBL/GenBank/DDBJ whole genome shotgun (WGS) entry which is preliminary data.</text>
</comment>
<keyword evidence="2" id="KW-0472">Membrane</keyword>
<name>A0ABV8FUQ1_9ACTN</name>